<proteinExistence type="predicted"/>
<keyword evidence="2" id="KW-0472">Membrane</keyword>
<feature type="transmembrane region" description="Helical" evidence="2">
    <location>
        <begin position="56"/>
        <end position="81"/>
    </location>
</feature>
<name>A0ABW5PWZ8_9BACI</name>
<comment type="caution">
    <text evidence="3">The sequence shown here is derived from an EMBL/GenBank/DDBJ whole genome shotgun (WGS) entry which is preliminary data.</text>
</comment>
<gene>
    <name evidence="3" type="ORF">ACFSUN_02275</name>
</gene>
<organism evidence="3 4">
    <name type="scientific">Oceanobacillus kapialis</name>
    <dbReference type="NCBI Taxonomy" id="481353"/>
    <lineage>
        <taxon>Bacteria</taxon>
        <taxon>Bacillati</taxon>
        <taxon>Bacillota</taxon>
        <taxon>Bacilli</taxon>
        <taxon>Bacillales</taxon>
        <taxon>Bacillaceae</taxon>
        <taxon>Oceanobacillus</taxon>
    </lineage>
</organism>
<sequence length="221" mass="25354">MNSFYLSRIWEKFGRVRTIHFIIYTWIFTSLFNNIADRELTKLLNANNETIFTYNYSFGATGLVLVIPAALLSFIIVFVLVKARDRFFPELTTYKVIVFLFKSIKLLWKAVSYIGAVIIYCLFVIAAFFSEDGARTSSSGGGYSSRGLSGRGSNNTDSRRELKKEADWKARQLQKDADYAYKHAGKQAQYNVNTHHFDDRLNRANAKQREANEAAKRARNL</sequence>
<feature type="transmembrane region" description="Helical" evidence="2">
    <location>
        <begin position="110"/>
        <end position="129"/>
    </location>
</feature>
<feature type="transmembrane region" description="Helical" evidence="2">
    <location>
        <begin position="21"/>
        <end position="36"/>
    </location>
</feature>
<feature type="region of interest" description="Disordered" evidence="1">
    <location>
        <begin position="137"/>
        <end position="161"/>
    </location>
</feature>
<dbReference type="EMBL" id="JBHUMX010000004">
    <property type="protein sequence ID" value="MFD2627617.1"/>
    <property type="molecule type" value="Genomic_DNA"/>
</dbReference>
<keyword evidence="2" id="KW-0812">Transmembrane</keyword>
<dbReference type="RefSeq" id="WP_379560271.1">
    <property type="nucleotide sequence ID" value="NZ_JBHUMX010000004.1"/>
</dbReference>
<keyword evidence="2" id="KW-1133">Transmembrane helix</keyword>
<accession>A0ABW5PWZ8</accession>
<evidence type="ECO:0000256" key="1">
    <source>
        <dbReference type="SAM" id="MobiDB-lite"/>
    </source>
</evidence>
<evidence type="ECO:0000256" key="2">
    <source>
        <dbReference type="SAM" id="Phobius"/>
    </source>
</evidence>
<dbReference type="Proteomes" id="UP001597451">
    <property type="component" value="Unassembled WGS sequence"/>
</dbReference>
<evidence type="ECO:0000313" key="3">
    <source>
        <dbReference type="EMBL" id="MFD2627617.1"/>
    </source>
</evidence>
<keyword evidence="4" id="KW-1185">Reference proteome</keyword>
<reference evidence="4" key="1">
    <citation type="journal article" date="2019" name="Int. J. Syst. Evol. Microbiol.">
        <title>The Global Catalogue of Microorganisms (GCM) 10K type strain sequencing project: providing services to taxonomists for standard genome sequencing and annotation.</title>
        <authorList>
            <consortium name="The Broad Institute Genomics Platform"/>
            <consortium name="The Broad Institute Genome Sequencing Center for Infectious Disease"/>
            <person name="Wu L."/>
            <person name="Ma J."/>
        </authorList>
    </citation>
    <scope>NUCLEOTIDE SEQUENCE [LARGE SCALE GENOMIC DNA]</scope>
    <source>
        <strain evidence="4">TISTR 1858</strain>
    </source>
</reference>
<protein>
    <submittedName>
        <fullName evidence="3">Uncharacterized protein</fullName>
    </submittedName>
</protein>
<evidence type="ECO:0000313" key="4">
    <source>
        <dbReference type="Proteomes" id="UP001597451"/>
    </source>
</evidence>